<dbReference type="Gene3D" id="1.10.10.10">
    <property type="entry name" value="Winged helix-like DNA-binding domain superfamily/Winged helix DNA-binding domain"/>
    <property type="match status" value="4"/>
</dbReference>
<accession>A0AAD4QS17</accession>
<name>A0AAD4QS17_9AGAM</name>
<evidence type="ECO:0000256" key="3">
    <source>
        <dbReference type="ARBA" id="ARBA00011206"/>
    </source>
</evidence>
<sequence>MADADTANICVQIVLSHFGRFTSVSISCPFCHLLSQSPWKAVASTLLNQGRLSFPQLVRYSNLKPRTVRASILVLVQHNILWHATSEDEGEVFEVNINECLSRLRFGRYVLLAEQYFGIPGASIVQLVLDHGKLRPPDITSRFSPQGSKESTVYAQALHGLVTSAYLKPSTMLSHISPRDKCILYEAEEKAKIPGFPTAKELRQAREVAMGRLKREEDEAEKIGLKPRNLVPSRPSKRIKMSGDDAIDDDVYFRVNYDRFNVHIRNKLIEAAARERFNDGAALVLKATLRAIESKQWTIAEVRSDPTTAANISMQLGDDHELASGLVLNSRKPKDITLVKAYLNILAFADNPTPAGRASSFVSLSGSKVYVEFGIIASRLRKRVLEAVTRERHGDDGVRILRLLLDSGKVDEKQVSKLAMIAPKDVRPLLSAMSAESLISIQEIPKSADRNPTRTFYLWYVDLPKACSVLLGNLYKTLYNINVRKQAETEETSLKAVLEKRERSDVSQDEGLLTRNEREILREWELRIERLTVLEAKVEEVVFILKDLGRLSNAAAEFE</sequence>
<keyword evidence="6 9" id="KW-0804">Transcription</keyword>
<evidence type="ECO:0000256" key="1">
    <source>
        <dbReference type="ARBA" id="ARBA00004123"/>
    </source>
</evidence>
<comment type="caution">
    <text evidence="11">The sequence shown here is derived from an EMBL/GenBank/DDBJ whole genome shotgun (WGS) entry which is preliminary data.</text>
</comment>
<dbReference type="Proteomes" id="UP001203297">
    <property type="component" value="Unassembled WGS sequence"/>
</dbReference>
<keyword evidence="12" id="KW-1185">Reference proteome</keyword>
<dbReference type="InterPro" id="IPR008806">
    <property type="entry name" value="RNA_pol_III_Rpc82_C"/>
</dbReference>
<organism evidence="11 12">
    <name type="scientific">Multifurca ochricompacta</name>
    <dbReference type="NCBI Taxonomy" id="376703"/>
    <lineage>
        <taxon>Eukaryota</taxon>
        <taxon>Fungi</taxon>
        <taxon>Dikarya</taxon>
        <taxon>Basidiomycota</taxon>
        <taxon>Agaricomycotina</taxon>
        <taxon>Agaricomycetes</taxon>
        <taxon>Russulales</taxon>
        <taxon>Russulaceae</taxon>
        <taxon>Multifurca</taxon>
    </lineage>
</organism>
<dbReference type="PANTHER" id="PTHR12949">
    <property type="entry name" value="RNA POLYMERASE III DNA DIRECTED -RELATED"/>
    <property type="match status" value="1"/>
</dbReference>
<dbReference type="Pfam" id="PF22536">
    <property type="entry name" value="WHD_POLR3C"/>
    <property type="match status" value="1"/>
</dbReference>
<keyword evidence="5 9" id="KW-0240">DNA-directed RNA polymerase</keyword>
<dbReference type="GO" id="GO:0005666">
    <property type="term" value="C:RNA polymerase III complex"/>
    <property type="evidence" value="ECO:0007669"/>
    <property type="project" value="UniProtKB-UniRule"/>
</dbReference>
<comment type="subcellular location">
    <subcellularLocation>
        <location evidence="1 9">Nucleus</location>
    </subcellularLocation>
</comment>
<dbReference type="Gene3D" id="6.10.140.1450">
    <property type="match status" value="1"/>
</dbReference>
<dbReference type="AlphaFoldDB" id="A0AAD4QS17"/>
<protein>
    <recommendedName>
        <fullName evidence="4 9">DNA-directed RNA polymerase III subunit RPC3</fullName>
        <shortName evidence="9">RNA polymerase III subunit C3</shortName>
    </recommendedName>
</protein>
<dbReference type="EMBL" id="WTXG01000003">
    <property type="protein sequence ID" value="KAI0306750.1"/>
    <property type="molecule type" value="Genomic_DNA"/>
</dbReference>
<evidence type="ECO:0000256" key="8">
    <source>
        <dbReference type="ARBA" id="ARBA00025127"/>
    </source>
</evidence>
<gene>
    <name evidence="11" type="ORF">B0F90DRAFT_1910272</name>
</gene>
<reference evidence="11" key="1">
    <citation type="journal article" date="2022" name="New Phytol.">
        <title>Evolutionary transition to the ectomycorrhizal habit in the genomes of a hyperdiverse lineage of mushroom-forming fungi.</title>
        <authorList>
            <person name="Looney B."/>
            <person name="Miyauchi S."/>
            <person name="Morin E."/>
            <person name="Drula E."/>
            <person name="Courty P.E."/>
            <person name="Kohler A."/>
            <person name="Kuo A."/>
            <person name="LaButti K."/>
            <person name="Pangilinan J."/>
            <person name="Lipzen A."/>
            <person name="Riley R."/>
            <person name="Andreopoulos W."/>
            <person name="He G."/>
            <person name="Johnson J."/>
            <person name="Nolan M."/>
            <person name="Tritt A."/>
            <person name="Barry K.W."/>
            <person name="Grigoriev I.V."/>
            <person name="Nagy L.G."/>
            <person name="Hibbett D."/>
            <person name="Henrissat B."/>
            <person name="Matheny P.B."/>
            <person name="Labbe J."/>
            <person name="Martin F.M."/>
        </authorList>
    </citation>
    <scope>NUCLEOTIDE SEQUENCE</scope>
    <source>
        <strain evidence="11">BPL690</strain>
    </source>
</reference>
<comment type="function">
    <text evidence="8 9">DNA-dependent RNA polymerase catalyzes the transcription of DNA into RNA using the four ribonucleoside triphosphates as substrates. Specific core component of RNA polymerase III which synthesizes small RNAs, such as 5S rRNA and tRNAs.</text>
</comment>
<evidence type="ECO:0000313" key="12">
    <source>
        <dbReference type="Proteomes" id="UP001203297"/>
    </source>
</evidence>
<evidence type="ECO:0000256" key="4">
    <source>
        <dbReference type="ARBA" id="ARBA00016689"/>
    </source>
</evidence>
<dbReference type="InterPro" id="IPR036388">
    <property type="entry name" value="WH-like_DNA-bd_sf"/>
</dbReference>
<evidence type="ECO:0000256" key="7">
    <source>
        <dbReference type="ARBA" id="ARBA00023242"/>
    </source>
</evidence>
<evidence type="ECO:0000256" key="2">
    <source>
        <dbReference type="ARBA" id="ARBA00006835"/>
    </source>
</evidence>
<dbReference type="InterPro" id="IPR039748">
    <property type="entry name" value="RPC3"/>
</dbReference>
<comment type="subunit">
    <text evidence="3 9">Component of the RNA polymerase III (Pol III) complex consisting of 17 subunits.</text>
</comment>
<evidence type="ECO:0000313" key="11">
    <source>
        <dbReference type="EMBL" id="KAI0306750.1"/>
    </source>
</evidence>
<keyword evidence="7 9" id="KW-0539">Nucleus</keyword>
<evidence type="ECO:0000256" key="9">
    <source>
        <dbReference type="RuleBase" id="RU367076"/>
    </source>
</evidence>
<proteinExistence type="inferred from homology"/>
<feature type="domain" description="HTH TFE/IIEalpha-type" evidence="10">
    <location>
        <begin position="381"/>
        <end position="467"/>
    </location>
</feature>
<dbReference type="InterPro" id="IPR036390">
    <property type="entry name" value="WH_DNA-bd_sf"/>
</dbReference>
<dbReference type="GO" id="GO:0003697">
    <property type="term" value="F:single-stranded DNA binding"/>
    <property type="evidence" value="ECO:0007669"/>
    <property type="project" value="UniProtKB-UniRule"/>
</dbReference>
<dbReference type="PANTHER" id="PTHR12949:SF0">
    <property type="entry name" value="DNA-DIRECTED RNA POLYMERASE III SUBUNIT RPC3"/>
    <property type="match status" value="1"/>
</dbReference>
<dbReference type="PROSITE" id="PS51344">
    <property type="entry name" value="HTH_TFE_IIE"/>
    <property type="match status" value="1"/>
</dbReference>
<evidence type="ECO:0000259" key="10">
    <source>
        <dbReference type="PROSITE" id="PS51344"/>
    </source>
</evidence>
<dbReference type="Pfam" id="PF08221">
    <property type="entry name" value="HTH_9"/>
    <property type="match status" value="1"/>
</dbReference>
<dbReference type="InterPro" id="IPR055207">
    <property type="entry name" value="POLR3C_WHD"/>
</dbReference>
<dbReference type="InterPro" id="IPR013197">
    <property type="entry name" value="RNA_pol_III_RPC82-rel_HTH"/>
</dbReference>
<dbReference type="GO" id="GO:0006351">
    <property type="term" value="P:DNA-templated transcription"/>
    <property type="evidence" value="ECO:0007669"/>
    <property type="project" value="InterPro"/>
</dbReference>
<dbReference type="SUPFAM" id="SSF46785">
    <property type="entry name" value="Winged helix' DNA-binding domain"/>
    <property type="match status" value="1"/>
</dbReference>
<evidence type="ECO:0000256" key="6">
    <source>
        <dbReference type="ARBA" id="ARBA00023163"/>
    </source>
</evidence>
<dbReference type="InterPro" id="IPR017919">
    <property type="entry name" value="TFIIE/TFIIEa_HTH"/>
</dbReference>
<evidence type="ECO:0000256" key="5">
    <source>
        <dbReference type="ARBA" id="ARBA00022478"/>
    </source>
</evidence>
<comment type="similarity">
    <text evidence="2 9">Belongs to the RNA polymerase beta chain family.</text>
</comment>
<dbReference type="Pfam" id="PF05645">
    <property type="entry name" value="RNA_pol_Rpc82"/>
    <property type="match status" value="1"/>
</dbReference>